<name>A0A2W5L0U3_SPHMC</name>
<keyword evidence="2" id="KW-0808">Transferase</keyword>
<protein>
    <submittedName>
        <fullName evidence="2">N-acetyltransferase</fullName>
    </submittedName>
</protein>
<evidence type="ECO:0000313" key="2">
    <source>
        <dbReference type="EMBL" id="PZQ21959.1"/>
    </source>
</evidence>
<dbReference type="InterPro" id="IPR016181">
    <property type="entry name" value="Acyl_CoA_acyltransferase"/>
</dbReference>
<evidence type="ECO:0000313" key="3">
    <source>
        <dbReference type="Proteomes" id="UP000248597"/>
    </source>
</evidence>
<feature type="domain" description="N-acetyltransferase" evidence="1">
    <location>
        <begin position="15"/>
        <end position="176"/>
    </location>
</feature>
<proteinExistence type="predicted"/>
<accession>A0A2W5L0U3</accession>
<dbReference type="GO" id="GO:0016747">
    <property type="term" value="F:acyltransferase activity, transferring groups other than amino-acyl groups"/>
    <property type="evidence" value="ECO:0007669"/>
    <property type="project" value="InterPro"/>
</dbReference>
<dbReference type="PROSITE" id="PS51186">
    <property type="entry name" value="GNAT"/>
    <property type="match status" value="1"/>
</dbReference>
<gene>
    <name evidence="2" type="ORF">DI569_09870</name>
</gene>
<dbReference type="SUPFAM" id="SSF55729">
    <property type="entry name" value="Acyl-CoA N-acyltransferases (Nat)"/>
    <property type="match status" value="1"/>
</dbReference>
<dbReference type="Gene3D" id="3.40.630.30">
    <property type="match status" value="1"/>
</dbReference>
<sequence length="176" mass="20137">MVIPKLIPVLFSERLEMRGPQTVDFHTYRDFFADAEASHSYGGPMKPDSAWRVLATDIGHWALRGYGRWSIVERSTGKMVGGCGLWWPEGYPRSELTWWIIPSARRHGYAMEASRAAIAFGYDDLGWRLVETHINDENVAARKLIEKLGGFKISREPFPDGLERDIFSLPRPLTRE</sequence>
<reference evidence="2 3" key="1">
    <citation type="submission" date="2017-08" db="EMBL/GenBank/DDBJ databases">
        <title>Infants hospitalized years apart are colonized by the same room-sourced microbial strains.</title>
        <authorList>
            <person name="Brooks B."/>
            <person name="Olm M.R."/>
            <person name="Firek B.A."/>
            <person name="Baker R."/>
            <person name="Thomas B.C."/>
            <person name="Morowitz M.J."/>
            <person name="Banfield J.F."/>
        </authorList>
    </citation>
    <scope>NUCLEOTIDE SEQUENCE [LARGE SCALE GENOMIC DNA]</scope>
    <source>
        <strain evidence="2">S2_005_003_R2_47</strain>
    </source>
</reference>
<comment type="caution">
    <text evidence="2">The sequence shown here is derived from an EMBL/GenBank/DDBJ whole genome shotgun (WGS) entry which is preliminary data.</text>
</comment>
<dbReference type="PANTHER" id="PTHR43792:SF1">
    <property type="entry name" value="N-ACETYLTRANSFERASE DOMAIN-CONTAINING PROTEIN"/>
    <property type="match status" value="1"/>
</dbReference>
<dbReference type="InterPro" id="IPR051531">
    <property type="entry name" value="N-acetyltransferase"/>
</dbReference>
<dbReference type="AlphaFoldDB" id="A0A2W5L0U3"/>
<dbReference type="Pfam" id="PF13302">
    <property type="entry name" value="Acetyltransf_3"/>
    <property type="match status" value="1"/>
</dbReference>
<dbReference type="Proteomes" id="UP000248597">
    <property type="component" value="Unassembled WGS sequence"/>
</dbReference>
<dbReference type="EMBL" id="QFPJ01000020">
    <property type="protein sequence ID" value="PZQ21959.1"/>
    <property type="molecule type" value="Genomic_DNA"/>
</dbReference>
<dbReference type="PANTHER" id="PTHR43792">
    <property type="entry name" value="GNAT FAMILY, PUTATIVE (AFU_ORTHOLOGUE AFUA_3G00765)-RELATED-RELATED"/>
    <property type="match status" value="1"/>
</dbReference>
<organism evidence="2 3">
    <name type="scientific">Sphingopyxis macrogoltabida</name>
    <name type="common">Sphingomonas macrogoltabidus</name>
    <dbReference type="NCBI Taxonomy" id="33050"/>
    <lineage>
        <taxon>Bacteria</taxon>
        <taxon>Pseudomonadati</taxon>
        <taxon>Pseudomonadota</taxon>
        <taxon>Alphaproteobacteria</taxon>
        <taxon>Sphingomonadales</taxon>
        <taxon>Sphingomonadaceae</taxon>
        <taxon>Sphingopyxis</taxon>
    </lineage>
</organism>
<evidence type="ECO:0000259" key="1">
    <source>
        <dbReference type="PROSITE" id="PS51186"/>
    </source>
</evidence>
<dbReference type="InterPro" id="IPR000182">
    <property type="entry name" value="GNAT_dom"/>
</dbReference>